<comment type="caution">
    <text evidence="1">The sequence shown here is derived from an EMBL/GenBank/DDBJ whole genome shotgun (WGS) entry which is preliminary data.</text>
</comment>
<reference evidence="1 2" key="1">
    <citation type="submission" date="2023-04" db="EMBL/GenBank/DDBJ databases">
        <title>Luteimonas sp. M1R5S59.</title>
        <authorList>
            <person name="Sun J.-Q."/>
        </authorList>
    </citation>
    <scope>NUCLEOTIDE SEQUENCE [LARGE SCALE GENOMIC DNA]</scope>
    <source>
        <strain evidence="1 2">M1R5S59</strain>
    </source>
</reference>
<dbReference type="RefSeq" id="WP_280577017.1">
    <property type="nucleotide sequence ID" value="NZ_JARXRO010000009.1"/>
</dbReference>
<keyword evidence="2" id="KW-1185">Reference proteome</keyword>
<evidence type="ECO:0000313" key="1">
    <source>
        <dbReference type="EMBL" id="MDH5832841.1"/>
    </source>
</evidence>
<organism evidence="1 2">
    <name type="scientific">Luteimonas kalidii</name>
    <dbReference type="NCBI Taxonomy" id="3042025"/>
    <lineage>
        <taxon>Bacteria</taxon>
        <taxon>Pseudomonadati</taxon>
        <taxon>Pseudomonadota</taxon>
        <taxon>Gammaproteobacteria</taxon>
        <taxon>Lysobacterales</taxon>
        <taxon>Lysobacteraceae</taxon>
        <taxon>Luteimonas</taxon>
    </lineage>
</organism>
<dbReference type="EMBL" id="JARXRO010000009">
    <property type="protein sequence ID" value="MDH5832841.1"/>
    <property type="molecule type" value="Genomic_DNA"/>
</dbReference>
<evidence type="ECO:0000313" key="2">
    <source>
        <dbReference type="Proteomes" id="UP001156873"/>
    </source>
</evidence>
<protein>
    <submittedName>
        <fullName evidence="1">Uncharacterized protein</fullName>
    </submittedName>
</protein>
<proteinExistence type="predicted"/>
<dbReference type="Proteomes" id="UP001156873">
    <property type="component" value="Unassembled WGS sequence"/>
</dbReference>
<name>A0ABT6JQ77_9GAMM</name>
<sequence length="49" mass="5409">MCDARVFDLAGQSGTITAQRIILDAEAFFRPPEQRMDLGTGQWLAQPVS</sequence>
<gene>
    <name evidence="1" type="ORF">QFW81_02685</name>
</gene>
<accession>A0ABT6JQ77</accession>